<accession>A0A0E1VVK6</accession>
<sequence>MSPTRAGCTASALVYALRILFADIGARANRGSFCPGAISPACPMHRRCSHMRT</sequence>
<protein>
    <submittedName>
        <fullName evidence="1">Uncharacterized protein</fullName>
    </submittedName>
</protein>
<reference evidence="1" key="1">
    <citation type="submission" date="2009-05" db="EMBL/GenBank/DDBJ databases">
        <authorList>
            <person name="Harkins D.M."/>
            <person name="DeShazer D."/>
            <person name="Woods D.E."/>
            <person name="Brinkac L.M."/>
            <person name="Brown K.A."/>
            <person name="Hung G.C."/>
            <person name="Tuanyok A."/>
            <person name="Zhang B."/>
            <person name="Nierman W.C."/>
        </authorList>
    </citation>
    <scope>NUCLEOTIDE SEQUENCE [LARGE SCALE GENOMIC DNA]</scope>
    <source>
        <strain evidence="1">1710a</strain>
    </source>
</reference>
<dbReference type="Proteomes" id="UP000001812">
    <property type="component" value="Chromosome II"/>
</dbReference>
<dbReference type="AlphaFoldDB" id="A0A0E1VVK6"/>
<proteinExistence type="predicted"/>
<name>A0A0E1VVK6_BURPE</name>
<gene>
    <name evidence="1" type="ORF">BURPS1710A_A1136</name>
</gene>
<organism evidence="1">
    <name type="scientific">Burkholderia pseudomallei 1710a</name>
    <dbReference type="NCBI Taxonomy" id="320371"/>
    <lineage>
        <taxon>Bacteria</taxon>
        <taxon>Pseudomonadati</taxon>
        <taxon>Pseudomonadota</taxon>
        <taxon>Betaproteobacteria</taxon>
        <taxon>Burkholderiales</taxon>
        <taxon>Burkholderiaceae</taxon>
        <taxon>Burkholderia</taxon>
        <taxon>pseudomallei group</taxon>
    </lineage>
</organism>
<dbReference type="HOGENOM" id="CLU_3059404_0_0_4"/>
<evidence type="ECO:0000313" key="1">
    <source>
        <dbReference type="EMBL" id="EET04036.1"/>
    </source>
</evidence>
<dbReference type="EMBL" id="CM000833">
    <property type="protein sequence ID" value="EET04036.1"/>
    <property type="molecule type" value="Genomic_DNA"/>
</dbReference>